<feature type="domain" description="C3H1-type" evidence="7">
    <location>
        <begin position="120"/>
        <end position="146"/>
    </location>
</feature>
<feature type="zinc finger region" description="C3H1-type" evidence="6">
    <location>
        <begin position="65"/>
        <end position="94"/>
    </location>
</feature>
<evidence type="ECO:0000313" key="8">
    <source>
        <dbReference type="EMBL" id="PIN16486.1"/>
    </source>
</evidence>
<dbReference type="OrthoDB" id="3247158at2759"/>
<comment type="caution">
    <text evidence="8">The sequence shown here is derived from an EMBL/GenBank/DDBJ whole genome shotgun (WGS) entry which is preliminary data.</text>
</comment>
<reference evidence="9" key="1">
    <citation type="journal article" date="2018" name="Gigascience">
        <title>Genome assembly of the Pink Ipe (Handroanthus impetiginosus, Bignoniaceae), a highly valued, ecologically keystone Neotropical timber forest tree.</title>
        <authorList>
            <person name="Silva-Junior O.B."/>
            <person name="Grattapaglia D."/>
            <person name="Novaes E."/>
            <person name="Collevatti R.G."/>
        </authorList>
    </citation>
    <scope>NUCLEOTIDE SEQUENCE [LARGE SCALE GENOMIC DNA]</scope>
    <source>
        <strain evidence="9">cv. UFG-1</strain>
    </source>
</reference>
<dbReference type="FunFam" id="4.10.1000.10:FF:000008">
    <property type="entry name" value="zinc finger CCCH domain-containing protein 3"/>
    <property type="match status" value="1"/>
</dbReference>
<keyword evidence="5" id="KW-0238">DNA-binding</keyword>
<proteinExistence type="predicted"/>
<sequence length="286" mass="32554">MDSTRRSLHRITVFYRNLIFELLFSMSYTAEKEPSSSLAPQSEKNVKRSYVPRRLLIGNEELRLARKRKYCQFFTRFGKCNKEDGKCPYIHDPSKIVVCTKFLNGSCSNPDCKLTHKVIPERMQDCSYFLKGSCSNENCPYRHVNVDPDSTVCESFLRGYCADGNECRKKHTYVCPAFEATGSCPQAAACKLHHPKKKMEKKPSSEQKIVRGRYFDGGLIGDADCSMATTEKPCSKGKDDMVRHVGKYPDYISLDVSDDEEMDQTSVLEQVCDDIQPDAQTEPVDE</sequence>
<dbReference type="InterPro" id="IPR000571">
    <property type="entry name" value="Znf_CCCH"/>
</dbReference>
<evidence type="ECO:0000256" key="4">
    <source>
        <dbReference type="ARBA" id="ARBA00022833"/>
    </source>
</evidence>
<evidence type="ECO:0000256" key="6">
    <source>
        <dbReference type="PROSITE-ProRule" id="PRU00723"/>
    </source>
</evidence>
<dbReference type="STRING" id="429701.A0A2G9HG49"/>
<dbReference type="GO" id="GO:0005634">
    <property type="term" value="C:nucleus"/>
    <property type="evidence" value="ECO:0007669"/>
    <property type="project" value="TreeGrafter"/>
</dbReference>
<evidence type="ECO:0000256" key="2">
    <source>
        <dbReference type="ARBA" id="ARBA00022737"/>
    </source>
</evidence>
<gene>
    <name evidence="8" type="ORF">CDL12_10867</name>
</gene>
<keyword evidence="3 6" id="KW-0863">Zinc-finger</keyword>
<evidence type="ECO:0000313" key="9">
    <source>
        <dbReference type="Proteomes" id="UP000231279"/>
    </source>
</evidence>
<dbReference type="Gene3D" id="4.10.1000.10">
    <property type="entry name" value="Zinc finger, CCCH-type"/>
    <property type="match status" value="2"/>
</dbReference>
<dbReference type="GO" id="GO:0008270">
    <property type="term" value="F:zinc ion binding"/>
    <property type="evidence" value="ECO:0007669"/>
    <property type="project" value="UniProtKB-KW"/>
</dbReference>
<organism evidence="8 9">
    <name type="scientific">Handroanthus impetiginosus</name>
    <dbReference type="NCBI Taxonomy" id="429701"/>
    <lineage>
        <taxon>Eukaryota</taxon>
        <taxon>Viridiplantae</taxon>
        <taxon>Streptophyta</taxon>
        <taxon>Embryophyta</taxon>
        <taxon>Tracheophyta</taxon>
        <taxon>Spermatophyta</taxon>
        <taxon>Magnoliopsida</taxon>
        <taxon>eudicotyledons</taxon>
        <taxon>Gunneridae</taxon>
        <taxon>Pentapetalae</taxon>
        <taxon>asterids</taxon>
        <taxon>lamiids</taxon>
        <taxon>Lamiales</taxon>
        <taxon>Bignoniaceae</taxon>
        <taxon>Crescentiina</taxon>
        <taxon>Tabebuia alliance</taxon>
        <taxon>Handroanthus</taxon>
    </lineage>
</organism>
<dbReference type="EMBL" id="NKXS01001855">
    <property type="protein sequence ID" value="PIN16486.1"/>
    <property type="molecule type" value="Genomic_DNA"/>
</dbReference>
<dbReference type="PANTHER" id="PTHR46156">
    <property type="entry name" value="CCCH ZINGC FINGER"/>
    <property type="match status" value="1"/>
</dbReference>
<keyword evidence="4 6" id="KW-0862">Zinc</keyword>
<feature type="domain" description="C3H1-type" evidence="7">
    <location>
        <begin position="147"/>
        <end position="174"/>
    </location>
</feature>
<protein>
    <recommendedName>
        <fullName evidence="7">C3H1-type domain-containing protein</fullName>
    </recommendedName>
</protein>
<evidence type="ECO:0000256" key="3">
    <source>
        <dbReference type="ARBA" id="ARBA00022771"/>
    </source>
</evidence>
<dbReference type="PROSITE" id="PS50103">
    <property type="entry name" value="ZF_C3H1"/>
    <property type="match status" value="3"/>
</dbReference>
<dbReference type="AlphaFoldDB" id="A0A2G9HG49"/>
<feature type="zinc finger region" description="C3H1-type" evidence="6">
    <location>
        <begin position="147"/>
        <end position="174"/>
    </location>
</feature>
<keyword evidence="2" id="KW-0677">Repeat</keyword>
<feature type="domain" description="C3H1-type" evidence="7">
    <location>
        <begin position="65"/>
        <end position="94"/>
    </location>
</feature>
<evidence type="ECO:0000256" key="5">
    <source>
        <dbReference type="ARBA" id="ARBA00023125"/>
    </source>
</evidence>
<name>A0A2G9HG49_9LAMI</name>
<dbReference type="GO" id="GO:0003677">
    <property type="term" value="F:DNA binding"/>
    <property type="evidence" value="ECO:0007669"/>
    <property type="project" value="UniProtKB-KW"/>
</dbReference>
<accession>A0A2G9HG49</accession>
<keyword evidence="9" id="KW-1185">Reference proteome</keyword>
<feature type="zinc finger region" description="C3H1-type" evidence="6">
    <location>
        <begin position="120"/>
        <end position="146"/>
    </location>
</feature>
<dbReference type="FunFam" id="4.10.1000.10:FF:000022">
    <property type="entry name" value="Zinc finger CCCH domain-containing protein 7"/>
    <property type="match status" value="1"/>
</dbReference>
<dbReference type="Proteomes" id="UP000231279">
    <property type="component" value="Unassembled WGS sequence"/>
</dbReference>
<keyword evidence="1 6" id="KW-0479">Metal-binding</keyword>
<dbReference type="SMART" id="SM00356">
    <property type="entry name" value="ZnF_C3H1"/>
    <property type="match status" value="5"/>
</dbReference>
<evidence type="ECO:0000259" key="7">
    <source>
        <dbReference type="PROSITE" id="PS50103"/>
    </source>
</evidence>
<evidence type="ECO:0000256" key="1">
    <source>
        <dbReference type="ARBA" id="ARBA00022723"/>
    </source>
</evidence>
<dbReference type="PANTHER" id="PTHR46156:SF1">
    <property type="entry name" value="ZINC FINGER CCCH DOMAIN-CONTAINING PROTEIN 3"/>
    <property type="match status" value="1"/>
</dbReference>